<organism evidence="2 3">
    <name type="scientific">Populus deltoides</name>
    <name type="common">Eastern poplar</name>
    <name type="synonym">Eastern cottonwood</name>
    <dbReference type="NCBI Taxonomy" id="3696"/>
    <lineage>
        <taxon>Eukaryota</taxon>
        <taxon>Viridiplantae</taxon>
        <taxon>Streptophyta</taxon>
        <taxon>Embryophyta</taxon>
        <taxon>Tracheophyta</taxon>
        <taxon>Spermatophyta</taxon>
        <taxon>Magnoliopsida</taxon>
        <taxon>eudicotyledons</taxon>
        <taxon>Gunneridae</taxon>
        <taxon>Pentapetalae</taxon>
        <taxon>rosids</taxon>
        <taxon>fabids</taxon>
        <taxon>Malpighiales</taxon>
        <taxon>Salicaceae</taxon>
        <taxon>Saliceae</taxon>
        <taxon>Populus</taxon>
    </lineage>
</organism>
<dbReference type="EMBL" id="JACEGQ020000017">
    <property type="protein sequence ID" value="KAH8484162.1"/>
    <property type="molecule type" value="Genomic_DNA"/>
</dbReference>
<feature type="transmembrane region" description="Helical" evidence="1">
    <location>
        <begin position="12"/>
        <end position="29"/>
    </location>
</feature>
<keyword evidence="3" id="KW-1185">Reference proteome</keyword>
<gene>
    <name evidence="2" type="ORF">H0E87_028551</name>
</gene>
<evidence type="ECO:0000313" key="2">
    <source>
        <dbReference type="EMBL" id="KAH8484162.1"/>
    </source>
</evidence>
<feature type="transmembrane region" description="Helical" evidence="1">
    <location>
        <begin position="35"/>
        <end position="59"/>
    </location>
</feature>
<keyword evidence="1" id="KW-1133">Transmembrane helix</keyword>
<protein>
    <submittedName>
        <fullName evidence="2">Uncharacterized protein</fullName>
    </submittedName>
</protein>
<reference evidence="2" key="1">
    <citation type="journal article" date="2021" name="J. Hered.">
        <title>Genome Assembly of Salicaceae Populus deltoides (Eastern Cottonwood) I-69 Based on Nanopore Sequencing and Hi-C Technologies.</title>
        <authorList>
            <person name="Bai S."/>
            <person name="Wu H."/>
            <person name="Zhang J."/>
            <person name="Pan Z."/>
            <person name="Zhao W."/>
            <person name="Li Z."/>
            <person name="Tong C."/>
        </authorList>
    </citation>
    <scope>NUCLEOTIDE SEQUENCE</scope>
    <source>
        <tissue evidence="2">Leaf</tissue>
    </source>
</reference>
<evidence type="ECO:0000256" key="1">
    <source>
        <dbReference type="SAM" id="Phobius"/>
    </source>
</evidence>
<keyword evidence="1" id="KW-0472">Membrane</keyword>
<accession>A0A8T2WUQ8</accession>
<dbReference type="AlphaFoldDB" id="A0A8T2WUQ8"/>
<proteinExistence type="predicted"/>
<dbReference type="Proteomes" id="UP000807159">
    <property type="component" value="Chromosome 17"/>
</dbReference>
<keyword evidence="1" id="KW-0812">Transmembrane</keyword>
<evidence type="ECO:0000313" key="3">
    <source>
        <dbReference type="Proteomes" id="UP000807159"/>
    </source>
</evidence>
<sequence length="118" mass="13034">MGMLLNKSKRSGLGVIALSLCIGPLILIAKPSEELIIILASMLFYRYIMSLMMVVVFLFGKEAEPDSSATYKSNTSRAEMANKLCIGFCYPKEHGSYGEISESKHNVRDIPPAFVLLL</sequence>
<name>A0A8T2WUQ8_POPDE</name>
<comment type="caution">
    <text evidence="2">The sequence shown here is derived from an EMBL/GenBank/DDBJ whole genome shotgun (WGS) entry which is preliminary data.</text>
</comment>